<comment type="caution">
    <text evidence="1">The sequence shown here is derived from an EMBL/GenBank/DDBJ whole genome shotgun (WGS) entry which is preliminary data.</text>
</comment>
<dbReference type="OrthoDB" id="10253254at2759"/>
<sequence length="75" mass="8242">MDNQAGVNYYEYVLDKSATIWVLINQDSCPCGTLSTKDAAFMGQIDASQTQAQSITEVRKLTQSGIITHCSQCLH</sequence>
<evidence type="ECO:0000313" key="1">
    <source>
        <dbReference type="EMBL" id="MBW0536073.1"/>
    </source>
</evidence>
<protein>
    <submittedName>
        <fullName evidence="1">Uncharacterized protein</fullName>
    </submittedName>
</protein>
<keyword evidence="2" id="KW-1185">Reference proteome</keyword>
<evidence type="ECO:0000313" key="2">
    <source>
        <dbReference type="Proteomes" id="UP000765509"/>
    </source>
</evidence>
<proteinExistence type="predicted"/>
<dbReference type="AlphaFoldDB" id="A0A9Q3F9K1"/>
<name>A0A9Q3F9K1_9BASI</name>
<accession>A0A9Q3F9K1</accession>
<dbReference type="Proteomes" id="UP000765509">
    <property type="component" value="Unassembled WGS sequence"/>
</dbReference>
<gene>
    <name evidence="1" type="ORF">O181_075788</name>
</gene>
<organism evidence="1 2">
    <name type="scientific">Austropuccinia psidii MF-1</name>
    <dbReference type="NCBI Taxonomy" id="1389203"/>
    <lineage>
        <taxon>Eukaryota</taxon>
        <taxon>Fungi</taxon>
        <taxon>Dikarya</taxon>
        <taxon>Basidiomycota</taxon>
        <taxon>Pucciniomycotina</taxon>
        <taxon>Pucciniomycetes</taxon>
        <taxon>Pucciniales</taxon>
        <taxon>Sphaerophragmiaceae</taxon>
        <taxon>Austropuccinia</taxon>
    </lineage>
</organism>
<reference evidence="1" key="1">
    <citation type="submission" date="2021-03" db="EMBL/GenBank/DDBJ databases">
        <title>Draft genome sequence of rust myrtle Austropuccinia psidii MF-1, a brazilian biotype.</title>
        <authorList>
            <person name="Quecine M.C."/>
            <person name="Pachon D.M.R."/>
            <person name="Bonatelli M.L."/>
            <person name="Correr F.H."/>
            <person name="Franceschini L.M."/>
            <person name="Leite T.F."/>
            <person name="Margarido G.R.A."/>
            <person name="Almeida C.A."/>
            <person name="Ferrarezi J.A."/>
            <person name="Labate C.A."/>
        </authorList>
    </citation>
    <scope>NUCLEOTIDE SEQUENCE</scope>
    <source>
        <strain evidence="1">MF-1</strain>
    </source>
</reference>
<dbReference type="EMBL" id="AVOT02040837">
    <property type="protein sequence ID" value="MBW0536073.1"/>
    <property type="molecule type" value="Genomic_DNA"/>
</dbReference>